<evidence type="ECO:0000256" key="2">
    <source>
        <dbReference type="ARBA" id="ARBA00022898"/>
    </source>
</evidence>
<evidence type="ECO:0008006" key="8">
    <source>
        <dbReference type="Google" id="ProtNLM"/>
    </source>
</evidence>
<dbReference type="SUPFAM" id="SSF53383">
    <property type="entry name" value="PLP-dependent transferases"/>
    <property type="match status" value="1"/>
</dbReference>
<dbReference type="PANTHER" id="PTHR42735">
    <property type="match status" value="1"/>
</dbReference>
<dbReference type="Pfam" id="PF00282">
    <property type="entry name" value="Pyridoxal_deC"/>
    <property type="match status" value="1"/>
</dbReference>
<evidence type="ECO:0000313" key="6">
    <source>
        <dbReference type="EMBL" id="KAF5367520.1"/>
    </source>
</evidence>
<dbReference type="InterPro" id="IPR015421">
    <property type="entry name" value="PyrdxlP-dep_Trfase_major"/>
</dbReference>
<organism evidence="6 7">
    <name type="scientific">Tetrapyrgos nigripes</name>
    <dbReference type="NCBI Taxonomy" id="182062"/>
    <lineage>
        <taxon>Eukaryota</taxon>
        <taxon>Fungi</taxon>
        <taxon>Dikarya</taxon>
        <taxon>Basidiomycota</taxon>
        <taxon>Agaricomycotina</taxon>
        <taxon>Agaricomycetes</taxon>
        <taxon>Agaricomycetidae</taxon>
        <taxon>Agaricales</taxon>
        <taxon>Marasmiineae</taxon>
        <taxon>Marasmiaceae</taxon>
        <taxon>Tetrapyrgos</taxon>
    </lineage>
</organism>
<keyword evidence="7" id="KW-1185">Reference proteome</keyword>
<dbReference type="OrthoDB" id="2161780at2759"/>
<evidence type="ECO:0000256" key="1">
    <source>
        <dbReference type="ARBA" id="ARBA00001933"/>
    </source>
</evidence>
<dbReference type="PANTHER" id="PTHR42735:SF4">
    <property type="entry name" value="PYRIDOXAL PHOSPHATE-DEPENDENT DECARBOXYLASE FAMILY PROTEIN"/>
    <property type="match status" value="1"/>
</dbReference>
<comment type="cofactor">
    <cofactor evidence="1 4">
        <name>pyridoxal 5'-phosphate</name>
        <dbReference type="ChEBI" id="CHEBI:597326"/>
    </cofactor>
</comment>
<sequence>MGVKRVCPKNGSPCASGSEKEKESPSEAQRRVFALTIELLSPSGNATMTSQQKYQKMGSWFLGPRGENYALMEKKFADIVEGVRAGRLQYFPSDPNFITDETIASASFIDGVADITEALNFISQGLAEHSVPFFSPRYAGHMSFDVSLPAVLGYLAAMQYNQNNVTPEASPFSSFIEYTVGQQLCSMLGYNTQNSEGEPAGWGHITCGGSIANLESMWVARNLKYYPLSLKNAMKPGQPLEFVASSFMTTLCNGTQQNFFSSSTWELLNLTPTEVVDLPGRLTGQFGISQQTLDNILDQFSIQTVGKDQLDRDFDITSPPQFFLSRANHYSWPKGAAILGVGKENMIELRVDNDARLDYDHLVQELDKRLSEGRAVYGITAIIGTTEHGSVDPLQKIVQLREEMQTKGLSFVIHADAAWGGYFASKKVRLLAPRIPLPEYAFSIPLSEYTNQQMLALREADSITIDPHKSGYNPYPAGAICYRDGRFRFLTTWTSPYISTTSGDDISMGIYGVEGSKPGASPVAVWMSLQVLKEEGYADLLGVAMLTGTKMYCNWATTTLDSNSLVITPFNQLPSERAGGTPEDVYNERVRIRDKIVLQPNALLEQDEETLRFMQTLGSDLMINAFACNFHIGGQLNTDVVEASFLNQRLYKRLSVTSMEDKLNEKPIIIMATEFSQEVYEGALVKFKNRLGLEGDEDLYALSNVSMSPWPTANDFLKTIIDAFKEVAEEEIKTCLVRVTDQPSMHSFVIHGNNELFMVYISSFNVENYRRQVIVKATLSDAATLSRLQRERDNNPSAIFTFHTGLGVLTELMAQKQWVGDIYEGLPTIYGSGALLTQVRCDVEVVLDKSLRRADLDKNYPVAMPFYLFGTPQETHMDHILLHSPNVHLTASQVKLDLTPSLPDVSGKVLILEAQRENLMQPFTVNHQPIFFSPNATLKASVYDALPTRDSKPVPISTGTVTLPTDIGKLFVDFNFINLPAATEIHISSTQAGIPDAVATAAVKLFNAQKPSITWDDNVVNSINRLVSNAGDCKITLGSYNEHQGQGEGVVIRSLSRFLGPTVGPTTSLAERLGISFGTSGALIQNQSASTVSSNAPTSLQFKPMDL</sequence>
<evidence type="ECO:0000256" key="3">
    <source>
        <dbReference type="ARBA" id="ARBA00023239"/>
    </source>
</evidence>
<dbReference type="GO" id="GO:0016830">
    <property type="term" value="F:carbon-carbon lyase activity"/>
    <property type="evidence" value="ECO:0007669"/>
    <property type="project" value="InterPro"/>
</dbReference>
<accession>A0A8H5LRN1</accession>
<evidence type="ECO:0000256" key="5">
    <source>
        <dbReference type="SAM" id="MobiDB-lite"/>
    </source>
</evidence>
<dbReference type="GO" id="GO:0030170">
    <property type="term" value="F:pyridoxal phosphate binding"/>
    <property type="evidence" value="ECO:0007669"/>
    <property type="project" value="InterPro"/>
</dbReference>
<keyword evidence="2 4" id="KW-0663">Pyridoxal phosphate</keyword>
<dbReference type="EMBL" id="JAACJM010000019">
    <property type="protein sequence ID" value="KAF5367520.1"/>
    <property type="molecule type" value="Genomic_DNA"/>
</dbReference>
<reference evidence="6 7" key="1">
    <citation type="journal article" date="2020" name="ISME J.">
        <title>Uncovering the hidden diversity of litter-decomposition mechanisms in mushroom-forming fungi.</title>
        <authorList>
            <person name="Floudas D."/>
            <person name="Bentzer J."/>
            <person name="Ahren D."/>
            <person name="Johansson T."/>
            <person name="Persson P."/>
            <person name="Tunlid A."/>
        </authorList>
    </citation>
    <scope>NUCLEOTIDE SEQUENCE [LARGE SCALE GENOMIC DNA]</scope>
    <source>
        <strain evidence="6 7">CBS 291.85</strain>
    </source>
</reference>
<dbReference type="Gene3D" id="3.40.640.10">
    <property type="entry name" value="Type I PLP-dependent aspartate aminotransferase-like (Major domain)"/>
    <property type="match status" value="1"/>
</dbReference>
<keyword evidence="3" id="KW-0456">Lyase</keyword>
<dbReference type="InterPro" id="IPR015424">
    <property type="entry name" value="PyrdxlP-dep_Trfase"/>
</dbReference>
<dbReference type="Proteomes" id="UP000559256">
    <property type="component" value="Unassembled WGS sequence"/>
</dbReference>
<comment type="caution">
    <text evidence="6">The sequence shown here is derived from an EMBL/GenBank/DDBJ whole genome shotgun (WGS) entry which is preliminary data.</text>
</comment>
<dbReference type="InterPro" id="IPR050477">
    <property type="entry name" value="GrpII_AminoAcid_Decarb"/>
</dbReference>
<dbReference type="InterPro" id="IPR002129">
    <property type="entry name" value="PyrdxlP-dep_de-COase"/>
</dbReference>
<gene>
    <name evidence="6" type="ORF">D9758_003623</name>
</gene>
<dbReference type="AlphaFoldDB" id="A0A8H5LRN1"/>
<name>A0A8H5LRN1_9AGAR</name>
<evidence type="ECO:0000256" key="4">
    <source>
        <dbReference type="PIRSR" id="PIRSR602129-50"/>
    </source>
</evidence>
<feature type="modified residue" description="N6-(pyridoxal phosphate)lysine" evidence="4">
    <location>
        <position position="469"/>
    </location>
</feature>
<evidence type="ECO:0000313" key="7">
    <source>
        <dbReference type="Proteomes" id="UP000559256"/>
    </source>
</evidence>
<proteinExistence type="predicted"/>
<dbReference type="GO" id="GO:0019752">
    <property type="term" value="P:carboxylic acid metabolic process"/>
    <property type="evidence" value="ECO:0007669"/>
    <property type="project" value="InterPro"/>
</dbReference>
<feature type="region of interest" description="Disordered" evidence="5">
    <location>
        <begin position="1"/>
        <end position="27"/>
    </location>
</feature>
<protein>
    <recommendedName>
        <fullName evidence="8">PLP-dependent transferase</fullName>
    </recommendedName>
</protein>
<feature type="compositionally biased region" description="Basic and acidic residues" evidence="5">
    <location>
        <begin position="18"/>
        <end position="27"/>
    </location>
</feature>